<proteinExistence type="predicted"/>
<name>A0AC61QPV0_9BACT</name>
<dbReference type="Proteomes" id="UP000308886">
    <property type="component" value="Unassembled WGS sequence"/>
</dbReference>
<comment type="caution">
    <text evidence="1">The sequence shown here is derived from an EMBL/GenBank/DDBJ whole genome shotgun (WGS) entry which is preliminary data.</text>
</comment>
<sequence length="192" mass="21858">MANFNSYIDAIDMSFWQQICAEHGTLHRLRKGESLTIPRADAKRLKYAGIVKKGYFKYTVADTDGNERITGFSFSGTLVGDFLNIIDKTPVRTNIIAAVDTEAVLVPIEIVRKMLLSMPAMRHAMAEALFKQAYTTYTDIVRLTPEERYRELLKRHPDILQNISLKEMASYLQITPTHLSRIRKSLTFNEGG</sequence>
<keyword evidence="2" id="KW-1185">Reference proteome</keyword>
<protein>
    <submittedName>
        <fullName evidence="1">Crp/Fnr family transcriptional regulator</fullName>
    </submittedName>
</protein>
<organism evidence="1 2">
    <name type="scientific">Palleniella muris</name>
    <dbReference type="NCBI Taxonomy" id="3038145"/>
    <lineage>
        <taxon>Bacteria</taxon>
        <taxon>Pseudomonadati</taxon>
        <taxon>Bacteroidota</taxon>
        <taxon>Bacteroidia</taxon>
        <taxon>Bacteroidales</taxon>
        <taxon>Prevotellaceae</taxon>
        <taxon>Palleniella</taxon>
    </lineage>
</organism>
<dbReference type="EMBL" id="SRZC01000012">
    <property type="protein sequence ID" value="TGX82060.1"/>
    <property type="molecule type" value="Genomic_DNA"/>
</dbReference>
<reference evidence="1" key="1">
    <citation type="submission" date="2019-04" db="EMBL/GenBank/DDBJ databases">
        <title>Microbes associate with the intestines of laboratory mice.</title>
        <authorList>
            <person name="Navarre W."/>
            <person name="Wong E."/>
            <person name="Huang K."/>
            <person name="Tropini C."/>
            <person name="Ng K."/>
            <person name="Yu B."/>
        </authorList>
    </citation>
    <scope>NUCLEOTIDE SEQUENCE</scope>
    <source>
        <strain evidence="1">NM73_A23</strain>
    </source>
</reference>
<accession>A0AC61QPV0</accession>
<evidence type="ECO:0000313" key="2">
    <source>
        <dbReference type="Proteomes" id="UP000308886"/>
    </source>
</evidence>
<gene>
    <name evidence="1" type="ORF">E5358_08345</name>
</gene>
<evidence type="ECO:0000313" key="1">
    <source>
        <dbReference type="EMBL" id="TGX82060.1"/>
    </source>
</evidence>